<evidence type="ECO:0000256" key="1">
    <source>
        <dbReference type="SAM" id="MobiDB-lite"/>
    </source>
</evidence>
<accession>A0A0B6Z8J1</accession>
<proteinExistence type="predicted"/>
<sequence length="57" mass="6595">MRNDKARLRQLADIKHARKKQKLVQNLNTTFTVCPKTKMMPSSPDTHKTYSPLVAKQ</sequence>
<organism evidence="2">
    <name type="scientific">Arion vulgaris</name>
    <dbReference type="NCBI Taxonomy" id="1028688"/>
    <lineage>
        <taxon>Eukaryota</taxon>
        <taxon>Metazoa</taxon>
        <taxon>Spiralia</taxon>
        <taxon>Lophotrochozoa</taxon>
        <taxon>Mollusca</taxon>
        <taxon>Gastropoda</taxon>
        <taxon>Heterobranchia</taxon>
        <taxon>Euthyneura</taxon>
        <taxon>Panpulmonata</taxon>
        <taxon>Eupulmonata</taxon>
        <taxon>Stylommatophora</taxon>
        <taxon>Helicina</taxon>
        <taxon>Arionoidea</taxon>
        <taxon>Arionidae</taxon>
        <taxon>Arion</taxon>
    </lineage>
</organism>
<protein>
    <submittedName>
        <fullName evidence="2">Uncharacterized protein</fullName>
    </submittedName>
</protein>
<evidence type="ECO:0000313" key="2">
    <source>
        <dbReference type="EMBL" id="CEK64848.1"/>
    </source>
</evidence>
<feature type="region of interest" description="Disordered" evidence="1">
    <location>
        <begin position="35"/>
        <end position="57"/>
    </location>
</feature>
<name>A0A0B6Z8J1_9EUPU</name>
<dbReference type="EMBL" id="HACG01017983">
    <property type="protein sequence ID" value="CEK64848.1"/>
    <property type="molecule type" value="Transcribed_RNA"/>
</dbReference>
<reference evidence="2" key="1">
    <citation type="submission" date="2014-12" db="EMBL/GenBank/DDBJ databases">
        <title>Insight into the proteome of Arion vulgaris.</title>
        <authorList>
            <person name="Aradska J."/>
            <person name="Bulat T."/>
            <person name="Smidak R."/>
            <person name="Sarate P."/>
            <person name="Gangsoo J."/>
            <person name="Sialana F."/>
            <person name="Bilban M."/>
            <person name="Lubec G."/>
        </authorList>
    </citation>
    <scope>NUCLEOTIDE SEQUENCE</scope>
    <source>
        <tissue evidence="2">Skin</tissue>
    </source>
</reference>
<dbReference type="AlphaFoldDB" id="A0A0B6Z8J1"/>
<gene>
    <name evidence="2" type="primary">ORF53122</name>
</gene>